<evidence type="ECO:0000313" key="13">
    <source>
        <dbReference type="EMBL" id="KAK1279900.1"/>
    </source>
</evidence>
<dbReference type="InterPro" id="IPR000432">
    <property type="entry name" value="DNA_mismatch_repair_MutS_C"/>
</dbReference>
<dbReference type="InterPro" id="IPR027417">
    <property type="entry name" value="P-loop_NTPase"/>
</dbReference>
<dbReference type="GO" id="GO:0006298">
    <property type="term" value="P:mismatch repair"/>
    <property type="evidence" value="ECO:0007669"/>
    <property type="project" value="InterPro"/>
</dbReference>
<evidence type="ECO:0000256" key="5">
    <source>
        <dbReference type="ARBA" id="ARBA00022741"/>
    </source>
</evidence>
<evidence type="ECO:0000256" key="2">
    <source>
        <dbReference type="ARBA" id="ARBA00004286"/>
    </source>
</evidence>
<evidence type="ECO:0000256" key="6">
    <source>
        <dbReference type="ARBA" id="ARBA00022840"/>
    </source>
</evidence>
<protein>
    <recommendedName>
        <fullName evidence="10">DNA mismatch repair protein MSH5</fullName>
    </recommendedName>
    <alternativeName>
        <fullName evidence="11">MutS protein homolog 5</fullName>
    </alternativeName>
</protein>
<dbReference type="Proteomes" id="UP001179952">
    <property type="component" value="Unassembled WGS sequence"/>
</dbReference>
<gene>
    <name evidence="13" type="ORF">QJS04_geneDACA014960</name>
</gene>
<evidence type="ECO:0000256" key="1">
    <source>
        <dbReference type="ARBA" id="ARBA00004123"/>
    </source>
</evidence>
<comment type="similarity">
    <text evidence="3">Belongs to the DNA mismatch repair MutS family.</text>
</comment>
<keyword evidence="6" id="KW-0067">ATP-binding</keyword>
<dbReference type="GO" id="GO:0005634">
    <property type="term" value="C:nucleus"/>
    <property type="evidence" value="ECO:0007669"/>
    <property type="project" value="UniProtKB-SubCell"/>
</dbReference>
<name>A0AAV9BT56_ACOGR</name>
<reference evidence="13" key="1">
    <citation type="journal article" date="2023" name="Nat. Commun.">
        <title>Diploid and tetraploid genomes of Acorus and the evolution of monocots.</title>
        <authorList>
            <person name="Ma L."/>
            <person name="Liu K.W."/>
            <person name="Li Z."/>
            <person name="Hsiao Y.Y."/>
            <person name="Qi Y."/>
            <person name="Fu T."/>
            <person name="Tang G.D."/>
            <person name="Zhang D."/>
            <person name="Sun W.H."/>
            <person name="Liu D.K."/>
            <person name="Li Y."/>
            <person name="Chen G.Z."/>
            <person name="Liu X.D."/>
            <person name="Liao X.Y."/>
            <person name="Jiang Y.T."/>
            <person name="Yu X."/>
            <person name="Hao Y."/>
            <person name="Huang J."/>
            <person name="Zhao X.W."/>
            <person name="Ke S."/>
            <person name="Chen Y.Y."/>
            <person name="Wu W.L."/>
            <person name="Hsu J.L."/>
            <person name="Lin Y.F."/>
            <person name="Huang M.D."/>
            <person name="Li C.Y."/>
            <person name="Huang L."/>
            <person name="Wang Z.W."/>
            <person name="Zhao X."/>
            <person name="Zhong W.Y."/>
            <person name="Peng D.H."/>
            <person name="Ahmad S."/>
            <person name="Lan S."/>
            <person name="Zhang J.S."/>
            <person name="Tsai W.C."/>
            <person name="Van de Peer Y."/>
            <person name="Liu Z.J."/>
        </authorList>
    </citation>
    <scope>NUCLEOTIDE SEQUENCE</scope>
    <source>
        <strain evidence="13">SCP</strain>
    </source>
</reference>
<evidence type="ECO:0000256" key="3">
    <source>
        <dbReference type="ARBA" id="ARBA00006271"/>
    </source>
</evidence>
<dbReference type="PROSITE" id="PS00486">
    <property type="entry name" value="DNA_MISMATCH_REPAIR_2"/>
    <property type="match status" value="1"/>
</dbReference>
<dbReference type="SUPFAM" id="SSF52540">
    <property type="entry name" value="P-loop containing nucleoside triphosphate hydrolases"/>
    <property type="match status" value="1"/>
</dbReference>
<dbReference type="InterPro" id="IPR045076">
    <property type="entry name" value="MutS"/>
</dbReference>
<dbReference type="PANTHER" id="PTHR11361">
    <property type="entry name" value="DNA MISMATCH REPAIR PROTEIN MUTS FAMILY MEMBER"/>
    <property type="match status" value="1"/>
</dbReference>
<dbReference type="GO" id="GO:0140664">
    <property type="term" value="F:ATP-dependent DNA damage sensor activity"/>
    <property type="evidence" value="ECO:0007669"/>
    <property type="project" value="InterPro"/>
</dbReference>
<dbReference type="CDD" id="cd03281">
    <property type="entry name" value="ABC_MSH5_euk"/>
    <property type="match status" value="1"/>
</dbReference>
<dbReference type="Gene3D" id="3.40.50.300">
    <property type="entry name" value="P-loop containing nucleotide triphosphate hydrolases"/>
    <property type="match status" value="1"/>
</dbReference>
<feature type="domain" description="DNA mismatch repair proteins mutS family" evidence="12">
    <location>
        <begin position="164"/>
        <end position="180"/>
    </location>
</feature>
<dbReference type="SUPFAM" id="SSF48334">
    <property type="entry name" value="DNA repair protein MutS, domain III"/>
    <property type="match status" value="1"/>
</dbReference>
<evidence type="ECO:0000313" key="14">
    <source>
        <dbReference type="Proteomes" id="UP001179952"/>
    </source>
</evidence>
<comment type="caution">
    <text evidence="13">The sequence shown here is derived from an EMBL/GenBank/DDBJ whole genome shotgun (WGS) entry which is preliminary data.</text>
</comment>
<dbReference type="GO" id="GO:0051026">
    <property type="term" value="P:chiasma assembly"/>
    <property type="evidence" value="ECO:0007669"/>
    <property type="project" value="TreeGrafter"/>
</dbReference>
<keyword evidence="4" id="KW-0158">Chromosome</keyword>
<evidence type="ECO:0000256" key="10">
    <source>
        <dbReference type="ARBA" id="ARBA00073549"/>
    </source>
</evidence>
<organism evidence="13 14">
    <name type="scientific">Acorus gramineus</name>
    <name type="common">Dwarf sweet flag</name>
    <dbReference type="NCBI Taxonomy" id="55184"/>
    <lineage>
        <taxon>Eukaryota</taxon>
        <taxon>Viridiplantae</taxon>
        <taxon>Streptophyta</taxon>
        <taxon>Embryophyta</taxon>
        <taxon>Tracheophyta</taxon>
        <taxon>Spermatophyta</taxon>
        <taxon>Magnoliopsida</taxon>
        <taxon>Liliopsida</taxon>
        <taxon>Acoraceae</taxon>
        <taxon>Acorus</taxon>
    </lineage>
</organism>
<dbReference type="GO" id="GO:0005524">
    <property type="term" value="F:ATP binding"/>
    <property type="evidence" value="ECO:0007669"/>
    <property type="project" value="UniProtKB-KW"/>
</dbReference>
<evidence type="ECO:0000256" key="11">
    <source>
        <dbReference type="ARBA" id="ARBA00077470"/>
    </source>
</evidence>
<dbReference type="GO" id="GO:0005694">
    <property type="term" value="C:chromosome"/>
    <property type="evidence" value="ECO:0007669"/>
    <property type="project" value="UniProtKB-SubCell"/>
</dbReference>
<evidence type="ECO:0000259" key="12">
    <source>
        <dbReference type="PROSITE" id="PS00486"/>
    </source>
</evidence>
<dbReference type="PANTHER" id="PTHR11361:SF20">
    <property type="entry name" value="MUTS PROTEIN HOMOLOG 5"/>
    <property type="match status" value="1"/>
</dbReference>
<reference evidence="13" key="2">
    <citation type="submission" date="2023-06" db="EMBL/GenBank/DDBJ databases">
        <authorList>
            <person name="Ma L."/>
            <person name="Liu K.-W."/>
            <person name="Li Z."/>
            <person name="Hsiao Y.-Y."/>
            <person name="Qi Y."/>
            <person name="Fu T."/>
            <person name="Tang G."/>
            <person name="Zhang D."/>
            <person name="Sun W.-H."/>
            <person name="Liu D.-K."/>
            <person name="Li Y."/>
            <person name="Chen G.-Z."/>
            <person name="Liu X.-D."/>
            <person name="Liao X.-Y."/>
            <person name="Jiang Y.-T."/>
            <person name="Yu X."/>
            <person name="Hao Y."/>
            <person name="Huang J."/>
            <person name="Zhao X.-W."/>
            <person name="Ke S."/>
            <person name="Chen Y.-Y."/>
            <person name="Wu W.-L."/>
            <person name="Hsu J.-L."/>
            <person name="Lin Y.-F."/>
            <person name="Huang M.-D."/>
            <person name="Li C.-Y."/>
            <person name="Huang L."/>
            <person name="Wang Z.-W."/>
            <person name="Zhao X."/>
            <person name="Zhong W.-Y."/>
            <person name="Peng D.-H."/>
            <person name="Ahmad S."/>
            <person name="Lan S."/>
            <person name="Zhang J.-S."/>
            <person name="Tsai W.-C."/>
            <person name="Van De Peer Y."/>
            <person name="Liu Z.-J."/>
        </authorList>
    </citation>
    <scope>NUCLEOTIDE SEQUENCE</scope>
    <source>
        <strain evidence="13">SCP</strain>
        <tissue evidence="13">Leaves</tissue>
    </source>
</reference>
<evidence type="ECO:0000256" key="9">
    <source>
        <dbReference type="ARBA" id="ARBA00023254"/>
    </source>
</evidence>
<comment type="subcellular location">
    <subcellularLocation>
        <location evidence="2">Chromosome</location>
    </subcellularLocation>
    <subcellularLocation>
        <location evidence="1">Nucleus</location>
    </subcellularLocation>
</comment>
<keyword evidence="7" id="KW-0238">DNA-binding</keyword>
<keyword evidence="14" id="KW-1185">Reference proteome</keyword>
<evidence type="ECO:0000256" key="4">
    <source>
        <dbReference type="ARBA" id="ARBA00022454"/>
    </source>
</evidence>
<keyword evidence="8" id="KW-0539">Nucleus</keyword>
<dbReference type="SMART" id="SM00534">
    <property type="entry name" value="MUTSac"/>
    <property type="match status" value="1"/>
</dbReference>
<dbReference type="InterPro" id="IPR036187">
    <property type="entry name" value="DNA_mismatch_repair_MutS_sf"/>
</dbReference>
<dbReference type="Pfam" id="PF00488">
    <property type="entry name" value="MutS_V"/>
    <property type="match status" value="1"/>
</dbReference>
<accession>A0AAV9BT56</accession>
<dbReference type="GO" id="GO:0030983">
    <property type="term" value="F:mismatched DNA binding"/>
    <property type="evidence" value="ECO:0007669"/>
    <property type="project" value="InterPro"/>
</dbReference>
<proteinExistence type="inferred from homology"/>
<evidence type="ECO:0000256" key="7">
    <source>
        <dbReference type="ARBA" id="ARBA00023125"/>
    </source>
</evidence>
<keyword evidence="9" id="KW-0469">Meiosis</keyword>
<dbReference type="EMBL" id="JAUJYN010000001">
    <property type="protein sequence ID" value="KAK1279900.1"/>
    <property type="molecule type" value="Genomic_DNA"/>
</dbReference>
<dbReference type="AlphaFoldDB" id="A0AAV9BT56"/>
<dbReference type="FunFam" id="3.40.50.300:FF:001067">
    <property type="entry name" value="DNA mismatch repair protein MSH5"/>
    <property type="match status" value="1"/>
</dbReference>
<keyword evidence="5" id="KW-0547">Nucleotide-binding</keyword>
<sequence>MERVILRDLVSRILTFSPQLIKAVNFAAELDCFISLASIARQNNYVRPILTEECILDIQNGRHVLQEMTVDTFVPNDTRILQNGRIQVIGGPNYSGKSIYIKQVALVVFLSHIGSFVPADAATVGLTDRIFCAMGSKLTTPEQSTFMIDLHQVGMMLRQATSRSLCLLDEFGKGTLTEDGIGLLAGTINYFANSNQPPKVLVCTHLTEIFTEKCLLESENINFYTMSVLKPDENTENIEDIVFLYRLIPGHALLSYGLHCAILAGVPMEIIERAALILDAVSANKLVTRLCNMQMLAKDQQYKDMLNKLLAFDAHKGDLNLFFQSMFSSEEQ</sequence>
<evidence type="ECO:0000256" key="8">
    <source>
        <dbReference type="ARBA" id="ARBA00023242"/>
    </source>
</evidence>